<evidence type="ECO:0000256" key="3">
    <source>
        <dbReference type="ARBA" id="ARBA00022679"/>
    </source>
</evidence>
<feature type="domain" description="PKS/mFAS DH" evidence="12">
    <location>
        <begin position="978"/>
        <end position="1267"/>
    </location>
</feature>
<dbReference type="InterPro" id="IPR013217">
    <property type="entry name" value="Methyltransf_12"/>
</dbReference>
<dbReference type="InterPro" id="IPR029063">
    <property type="entry name" value="SAM-dependent_MTases_sf"/>
</dbReference>
<feature type="region of interest" description="N-terminal hotdog fold" evidence="8">
    <location>
        <begin position="978"/>
        <end position="1107"/>
    </location>
</feature>
<dbReference type="GO" id="GO:0044550">
    <property type="term" value="P:secondary metabolite biosynthetic process"/>
    <property type="evidence" value="ECO:0007669"/>
    <property type="project" value="TreeGrafter"/>
</dbReference>
<gene>
    <name evidence="13" type="ORF">QBC35DRAFT_32555</name>
</gene>
<evidence type="ECO:0000313" key="13">
    <source>
        <dbReference type="EMBL" id="KAK4184985.1"/>
    </source>
</evidence>
<dbReference type="InterPro" id="IPR016036">
    <property type="entry name" value="Malonyl_transacylase_ACP-bd"/>
</dbReference>
<comment type="caution">
    <text evidence="13">The sequence shown here is derived from an EMBL/GenBank/DDBJ whole genome shotgun (WGS) entry which is preliminary data.</text>
</comment>
<dbReference type="CDD" id="cd00833">
    <property type="entry name" value="PKS"/>
    <property type="match status" value="1"/>
</dbReference>
<keyword evidence="3" id="KW-0808">Transferase</keyword>
<dbReference type="PANTHER" id="PTHR43775:SF28">
    <property type="entry name" value="SYNTHASE, PUTATIVE-RELATED"/>
    <property type="match status" value="1"/>
</dbReference>
<dbReference type="PROSITE" id="PS52004">
    <property type="entry name" value="KS3_2"/>
    <property type="match status" value="1"/>
</dbReference>
<evidence type="ECO:0000313" key="14">
    <source>
        <dbReference type="Proteomes" id="UP001302126"/>
    </source>
</evidence>
<dbReference type="GO" id="GO:0016491">
    <property type="term" value="F:oxidoreductase activity"/>
    <property type="evidence" value="ECO:0007669"/>
    <property type="project" value="UniProtKB-KW"/>
</dbReference>
<dbReference type="Pfam" id="PF08659">
    <property type="entry name" value="KR"/>
    <property type="match status" value="1"/>
</dbReference>
<dbReference type="InterPro" id="IPR014043">
    <property type="entry name" value="Acyl_transferase_dom"/>
</dbReference>
<dbReference type="InterPro" id="IPR014030">
    <property type="entry name" value="Ketoacyl_synth_N"/>
</dbReference>
<dbReference type="Pfam" id="PF21089">
    <property type="entry name" value="PKS_DH_N"/>
    <property type="match status" value="1"/>
</dbReference>
<feature type="region of interest" description="C-terminal hotdog fold" evidence="8">
    <location>
        <begin position="1119"/>
        <end position="1267"/>
    </location>
</feature>
<feature type="region of interest" description="Disordered" evidence="9">
    <location>
        <begin position="1"/>
        <end position="55"/>
    </location>
</feature>
<dbReference type="PROSITE" id="PS52019">
    <property type="entry name" value="PKS_MFAS_DH"/>
    <property type="match status" value="1"/>
</dbReference>
<dbReference type="InterPro" id="IPR049900">
    <property type="entry name" value="PKS_mFAS_DH"/>
</dbReference>
<dbReference type="InterPro" id="IPR009081">
    <property type="entry name" value="PP-bd_ACP"/>
</dbReference>
<dbReference type="InterPro" id="IPR020806">
    <property type="entry name" value="PKS_PP-bd"/>
</dbReference>
<dbReference type="SMART" id="SM00822">
    <property type="entry name" value="PKS_KR"/>
    <property type="match status" value="1"/>
</dbReference>
<dbReference type="InterPro" id="IPR016039">
    <property type="entry name" value="Thiolase-like"/>
</dbReference>
<feature type="active site" description="Proton donor; for dehydratase activity" evidence="8">
    <location>
        <position position="1181"/>
    </location>
</feature>
<keyword evidence="7" id="KW-0012">Acyltransferase</keyword>
<keyword evidence="2" id="KW-0597">Phosphoprotein</keyword>
<dbReference type="InterPro" id="IPR016035">
    <property type="entry name" value="Acyl_Trfase/lysoPLipase"/>
</dbReference>
<dbReference type="InterPro" id="IPR032821">
    <property type="entry name" value="PKS_assoc"/>
</dbReference>
<dbReference type="Pfam" id="PF16197">
    <property type="entry name" value="KAsynt_C_assoc"/>
    <property type="match status" value="1"/>
</dbReference>
<dbReference type="Proteomes" id="UP001302126">
    <property type="component" value="Unassembled WGS sequence"/>
</dbReference>
<dbReference type="InterPro" id="IPR001227">
    <property type="entry name" value="Ac_transferase_dom_sf"/>
</dbReference>
<dbReference type="SUPFAM" id="SSF53901">
    <property type="entry name" value="Thiolase-like"/>
    <property type="match status" value="1"/>
</dbReference>
<dbReference type="Pfam" id="PF00109">
    <property type="entry name" value="ketoacyl-synt"/>
    <property type="match status" value="1"/>
</dbReference>
<dbReference type="Pfam" id="PF00550">
    <property type="entry name" value="PP-binding"/>
    <property type="match status" value="1"/>
</dbReference>
<keyword evidence="14" id="KW-1185">Reference proteome</keyword>
<dbReference type="CDD" id="cd05195">
    <property type="entry name" value="enoyl_red"/>
    <property type="match status" value="1"/>
</dbReference>
<dbReference type="SMART" id="SM00827">
    <property type="entry name" value="PKS_AT"/>
    <property type="match status" value="1"/>
</dbReference>
<dbReference type="InterPro" id="IPR013968">
    <property type="entry name" value="PKS_KR"/>
</dbReference>
<dbReference type="CDD" id="cd02440">
    <property type="entry name" value="AdoMet_MTases"/>
    <property type="match status" value="1"/>
</dbReference>
<dbReference type="SMART" id="SM00823">
    <property type="entry name" value="PKS_PP"/>
    <property type="match status" value="1"/>
</dbReference>
<protein>
    <recommendedName>
        <fullName evidence="15">Polyketide synthase</fullName>
    </recommendedName>
</protein>
<evidence type="ECO:0000259" key="10">
    <source>
        <dbReference type="PROSITE" id="PS50075"/>
    </source>
</evidence>
<dbReference type="Pfam" id="PF08240">
    <property type="entry name" value="ADH_N"/>
    <property type="match status" value="1"/>
</dbReference>
<dbReference type="SMART" id="SM00829">
    <property type="entry name" value="PKS_ER"/>
    <property type="match status" value="1"/>
</dbReference>
<dbReference type="GO" id="GO:0031177">
    <property type="term" value="F:phosphopantetheine binding"/>
    <property type="evidence" value="ECO:0007669"/>
    <property type="project" value="InterPro"/>
</dbReference>
<feature type="compositionally biased region" description="Polar residues" evidence="9">
    <location>
        <begin position="1"/>
        <end position="12"/>
    </location>
</feature>
<evidence type="ECO:0008006" key="15">
    <source>
        <dbReference type="Google" id="ProtNLM"/>
    </source>
</evidence>
<dbReference type="Gene3D" id="3.10.129.110">
    <property type="entry name" value="Polyketide synthase dehydratase"/>
    <property type="match status" value="1"/>
</dbReference>
<dbReference type="PROSITE" id="PS50075">
    <property type="entry name" value="CARRIER"/>
    <property type="match status" value="1"/>
</dbReference>
<dbReference type="SMART" id="SM00826">
    <property type="entry name" value="PKS_DH"/>
    <property type="match status" value="1"/>
</dbReference>
<dbReference type="Gene3D" id="3.40.366.10">
    <property type="entry name" value="Malonyl-Coenzyme A Acyl Carrier Protein, domain 2"/>
    <property type="match status" value="1"/>
</dbReference>
<dbReference type="Gene3D" id="3.40.50.720">
    <property type="entry name" value="NAD(P)-binding Rossmann-like Domain"/>
    <property type="match status" value="2"/>
</dbReference>
<dbReference type="SUPFAM" id="SSF51735">
    <property type="entry name" value="NAD(P)-binding Rossmann-fold domains"/>
    <property type="match status" value="2"/>
</dbReference>
<keyword evidence="6" id="KW-0511">Multifunctional enzyme</keyword>
<dbReference type="InterPro" id="IPR020841">
    <property type="entry name" value="PKS_Beta-ketoAc_synthase_dom"/>
</dbReference>
<evidence type="ECO:0000256" key="4">
    <source>
        <dbReference type="ARBA" id="ARBA00022857"/>
    </source>
</evidence>
<evidence type="ECO:0000259" key="11">
    <source>
        <dbReference type="PROSITE" id="PS52004"/>
    </source>
</evidence>
<dbReference type="PANTHER" id="PTHR43775">
    <property type="entry name" value="FATTY ACID SYNTHASE"/>
    <property type="match status" value="1"/>
</dbReference>
<evidence type="ECO:0000256" key="6">
    <source>
        <dbReference type="ARBA" id="ARBA00023268"/>
    </source>
</evidence>
<dbReference type="InterPro" id="IPR036291">
    <property type="entry name" value="NAD(P)-bd_dom_sf"/>
</dbReference>
<feature type="domain" description="Carrier" evidence="10">
    <location>
        <begin position="2490"/>
        <end position="2566"/>
    </location>
</feature>
<organism evidence="13 14">
    <name type="scientific">Podospora australis</name>
    <dbReference type="NCBI Taxonomy" id="1536484"/>
    <lineage>
        <taxon>Eukaryota</taxon>
        <taxon>Fungi</taxon>
        <taxon>Dikarya</taxon>
        <taxon>Ascomycota</taxon>
        <taxon>Pezizomycotina</taxon>
        <taxon>Sordariomycetes</taxon>
        <taxon>Sordariomycetidae</taxon>
        <taxon>Sordariales</taxon>
        <taxon>Podosporaceae</taxon>
        <taxon>Podospora</taxon>
    </lineage>
</organism>
<dbReference type="SUPFAM" id="SSF55048">
    <property type="entry name" value="Probable ACP-binding domain of malonyl-CoA ACP transacylase"/>
    <property type="match status" value="1"/>
</dbReference>
<dbReference type="Pfam" id="PF02801">
    <property type="entry name" value="Ketoacyl-synt_C"/>
    <property type="match status" value="1"/>
</dbReference>
<dbReference type="InterPro" id="IPR036736">
    <property type="entry name" value="ACP-like_sf"/>
</dbReference>
<sequence>MAETITHSNGVANGTNGHINGTNGHHHTNGTGSVNGLNGANGTNGYTNGHSNGATESATKPLIPVAICGMALRLPGNLETPQDLWDFLIAKGDARSRVPESRYNISAYHSDSGRPGTIATQYGYFLDDSVKLGSLDATRFSLSRAELEFAGPEQRRMLEVVREALDDAGETNFKGRPIGCYMGSYGEDWLEMQNRDHQQTGVNRVDGYSDFMLSARISYEMDLQGPTMTVRTACSAALICLNEAFQAIQTGQCEGAVVGGANLIMAPGMTAFMTEKGVLSPEGHCRTFSADANGYARGEAVTAVFIKPLEAALRDGNPIRAVIRSVVSNSDGRTQGIAQPSTNAQEALIRKAYQVAGISDVSKTAFVECHGTGTPVGDPIETNAVARVFGDAGVHIGSVKPNLGHSEGASGLTSLIKAVLTLENRTIPPQIKFTSGNPKIPFKERKLTVPLEPTPWPQDRLERVSVNSFGIGGSNAHAIIESAASWLKQDVAASTPAVTASSEVDLNSESLSLLNDHNKAHLLLFSANSSTSLQKLTTSVQEWIAKNYGAAKLEQLAYTLANRREHLPYRASLVASPEKIPESASPGQRAPTTTPNLVMVFTGQGAQWPRMGRELLLRDDLAFQSSIRGLDKILREIPDAPEWTIEEELLKPARKSNIAKAELSQPLCTAVQIALVDTFASLGVEPHAVVGHSSGEIAAAYAAGALTAKEAIIIAWQRGLAAREQTRLGAMAAVGLGKDDVASYLPERKVVVACENSPKSVTISGDADEVNLALERIQKDHPAITARLLKVEKAYHSYHMAEVGGFYTAAIRRYLPDLGSHARDKKVLFFSSVSGTGEPISPSELDGDYWQRNLESPVLFSGAVSGILRNVQNPVLLEVGPHAALAGPVRQIIAAGPKATAAPSYFGAMARGEDCAESFLASVGKLFEANVAVNFARLTPKQTKALPGLPHYPWDHTATYWRESRISHEWRYREFPAHPLLGIRQLESTTLEPSFRNMLVLENTPWLRDHCIEDNVIFPCAGYVSMIGEAIRQVSHSDKGYVIRNMVLNQALVLTEGNPAEIVTTFRPVKLTDSLNDKWWQWSIVSHNGHIWTKHCSGEVTAEDAELDVEVAAPKPTILPRKVDRRKYYDILSRAGIGYGPLFQRLDEIRTGSLDSVSSAKLPHNPCGDEEHYHLHPAVIDACIQSGPVAATRGKIEVKEYRRVPTKMERIIVRRADPDADMRAASSAVFKKGSGEVVSTIQCIAGSKVVMEMRGAVLSPLEEAAAADITAEGSELKVLTEDLTTSRLSWSPHIDFLDAHTLIRPEVPRKLYTPLLDEMVRLCFIYSQRKIAQLKASGEIKEDLPEHMHRYMNWIDIQVAKEPTSEFTSLSDADVLTSITALSEKMLGTPVEDCAASIYKILSNISGLCSGTQDPLELLLADGTLTKIYIATDAMDRSEFIRALAHSKPNLRILEIGAGTGASTASLLKHLVLPESRQPLYSKYTFTDISAGFFPAAKERFKGYTNIEYRVLDISQSPADQGFGPEERYDLIIATNVLHATKSLQETLQNVRKVLDPREGRLLLHELDSPSKWPNYIFGTLAGWWYGGPDGRPEEPYVSPERWEKELEEAGFDGLDAVIRDAEEPWQLNAVMVARVKPRALPHKEVVLLIDEATLIEEVVERELTNRGYVVTRHRLGEFTPVDGSKDIISLLDANNPFFTDITPEKFEAFQALLDGLSTSGAGLFWVTHLSQVNCPDPRFAQIIGAARTVRTESLLDFATLEVDDLKKPSNFGKMVEVFEKFRLRPRVEDEGEEGDAIDLKPDYEFAIVNNQVLVGRIYPFSLKSEMVESECNERIALDMTKPGRLTSLHWVGKTEADKKTLKRDDVEIKIYAAGLNFKDVLGALGIVPYPEAGLGLEGGGIVLDVGPDVKDLHPGDRVMFLADGSFATHVVTPERLCARIPQRLSFEDAATMPAVFATALCSLINIGQLSKGQSVLIHSAAGGVGLAAIQFAQLVGAEIYATVGNEEKATYLVETFDLPRNRIFSSRDASFVQGVLRETKGRGVDLVLNSLSGELLHATWRCVAEFGKLVEIGKRDFLGGGKLDMDVFLGSRSYCCFYLDAEMARRQSLVKELLHTIVSYLKKGQLTPLTPKKVFDASSIQDGFRHLQQGTHIGKIVFSFREKDGSVKIPANQIVKSSKKLRLDPKGSYLLIGGLGGLGRAVARYLVENGARRLVFMSRSAGSGPEDGDTVRELESMGCEVRLIKGSVVSSKDVQWAVEECPNLKGIIQASMVLRDENLIRMSIDDWNTAVAPKVQGTWNLHHAVANAGHTLDFFVLFSSMSGVTGQAGQANYAGANTFLDSFVQYRTGLGLACSALDIGAVQDVGYVSNDETILKRMKALSAHGITEPELMEALAAAILIPGQSSFEASVASSYTDQNTIGLGLSTKMPLNTKESRAFWRKDRRMAVYHNNTTDDKLAAGATTSGSDGLKAFLAQAKSDPGVLAQDETPAFLAKEIGKKLFSFLLKSDEDMNTTVPLSQLGMDSLVGVEMRSWWRQAFGFDISVLELMGMGNLDGLGKHATDKLGKLFGGEAS</sequence>
<evidence type="ECO:0000256" key="9">
    <source>
        <dbReference type="SAM" id="MobiDB-lite"/>
    </source>
</evidence>
<dbReference type="InterPro" id="IPR020843">
    <property type="entry name" value="ER"/>
</dbReference>
<dbReference type="Pfam" id="PF13602">
    <property type="entry name" value="ADH_zinc_N_2"/>
    <property type="match status" value="1"/>
</dbReference>
<dbReference type="Pfam" id="PF08242">
    <property type="entry name" value="Methyltransf_12"/>
    <property type="match status" value="1"/>
</dbReference>
<dbReference type="InterPro" id="IPR042104">
    <property type="entry name" value="PKS_dehydratase_sf"/>
</dbReference>
<dbReference type="Pfam" id="PF14765">
    <property type="entry name" value="PS-DH"/>
    <property type="match status" value="1"/>
</dbReference>
<dbReference type="InterPro" id="IPR020807">
    <property type="entry name" value="PKS_DH"/>
</dbReference>
<dbReference type="SUPFAM" id="SSF53335">
    <property type="entry name" value="S-adenosyl-L-methionine-dependent methyltransferases"/>
    <property type="match status" value="1"/>
</dbReference>
<dbReference type="InterPro" id="IPR050091">
    <property type="entry name" value="PKS_NRPS_Biosynth_Enz"/>
</dbReference>
<evidence type="ECO:0000256" key="2">
    <source>
        <dbReference type="ARBA" id="ARBA00022553"/>
    </source>
</evidence>
<feature type="active site" description="Proton acceptor; for dehydratase activity" evidence="8">
    <location>
        <position position="1010"/>
    </location>
</feature>
<feature type="compositionally biased region" description="Low complexity" evidence="9">
    <location>
        <begin position="13"/>
        <end position="49"/>
    </location>
</feature>
<dbReference type="SUPFAM" id="SSF47336">
    <property type="entry name" value="ACP-like"/>
    <property type="match status" value="1"/>
</dbReference>
<dbReference type="InterPro" id="IPR057326">
    <property type="entry name" value="KR_dom"/>
</dbReference>
<dbReference type="Gene3D" id="3.40.50.150">
    <property type="entry name" value="Vaccinia Virus protein VP39"/>
    <property type="match status" value="1"/>
</dbReference>
<evidence type="ECO:0000256" key="1">
    <source>
        <dbReference type="ARBA" id="ARBA00022450"/>
    </source>
</evidence>
<proteinExistence type="predicted"/>
<evidence type="ECO:0000256" key="5">
    <source>
        <dbReference type="ARBA" id="ARBA00023002"/>
    </source>
</evidence>
<accession>A0AAN6WPD2</accession>
<keyword evidence="1" id="KW-0596">Phosphopantetheine</keyword>
<reference evidence="13" key="1">
    <citation type="journal article" date="2023" name="Mol. Phylogenet. Evol.">
        <title>Genome-scale phylogeny and comparative genomics of the fungal order Sordariales.</title>
        <authorList>
            <person name="Hensen N."/>
            <person name="Bonometti L."/>
            <person name="Westerberg I."/>
            <person name="Brannstrom I.O."/>
            <person name="Guillou S."/>
            <person name="Cros-Aarteil S."/>
            <person name="Calhoun S."/>
            <person name="Haridas S."/>
            <person name="Kuo A."/>
            <person name="Mondo S."/>
            <person name="Pangilinan J."/>
            <person name="Riley R."/>
            <person name="LaButti K."/>
            <person name="Andreopoulos B."/>
            <person name="Lipzen A."/>
            <person name="Chen C."/>
            <person name="Yan M."/>
            <person name="Daum C."/>
            <person name="Ng V."/>
            <person name="Clum A."/>
            <person name="Steindorff A."/>
            <person name="Ohm R.A."/>
            <person name="Martin F."/>
            <person name="Silar P."/>
            <person name="Natvig D.O."/>
            <person name="Lalanne C."/>
            <person name="Gautier V."/>
            <person name="Ament-Velasquez S.L."/>
            <person name="Kruys A."/>
            <person name="Hutchinson M.I."/>
            <person name="Powell A.J."/>
            <person name="Barry K."/>
            <person name="Miller A.N."/>
            <person name="Grigoriev I.V."/>
            <person name="Debuchy R."/>
            <person name="Gladieux P."/>
            <person name="Hiltunen Thoren M."/>
            <person name="Johannesson H."/>
        </authorList>
    </citation>
    <scope>NUCLEOTIDE SEQUENCE</scope>
    <source>
        <strain evidence="13">PSN309</strain>
    </source>
</reference>
<dbReference type="GO" id="GO:0006633">
    <property type="term" value="P:fatty acid biosynthetic process"/>
    <property type="evidence" value="ECO:0007669"/>
    <property type="project" value="TreeGrafter"/>
</dbReference>
<dbReference type="InterPro" id="IPR049552">
    <property type="entry name" value="PKS_DH_N"/>
</dbReference>
<dbReference type="InterPro" id="IPR014031">
    <property type="entry name" value="Ketoacyl_synth_C"/>
</dbReference>
<dbReference type="InterPro" id="IPR011032">
    <property type="entry name" value="GroES-like_sf"/>
</dbReference>
<dbReference type="InterPro" id="IPR013154">
    <property type="entry name" value="ADH-like_N"/>
</dbReference>
<reference evidence="13" key="2">
    <citation type="submission" date="2023-05" db="EMBL/GenBank/DDBJ databases">
        <authorList>
            <consortium name="Lawrence Berkeley National Laboratory"/>
            <person name="Steindorff A."/>
            <person name="Hensen N."/>
            <person name="Bonometti L."/>
            <person name="Westerberg I."/>
            <person name="Brannstrom I.O."/>
            <person name="Guillou S."/>
            <person name="Cros-Aarteil S."/>
            <person name="Calhoun S."/>
            <person name="Haridas S."/>
            <person name="Kuo A."/>
            <person name="Mondo S."/>
            <person name="Pangilinan J."/>
            <person name="Riley R."/>
            <person name="Labutti K."/>
            <person name="Andreopoulos B."/>
            <person name="Lipzen A."/>
            <person name="Chen C."/>
            <person name="Yanf M."/>
            <person name="Daum C."/>
            <person name="Ng V."/>
            <person name="Clum A."/>
            <person name="Ohm R."/>
            <person name="Martin F."/>
            <person name="Silar P."/>
            <person name="Natvig D."/>
            <person name="Lalanne C."/>
            <person name="Gautier V."/>
            <person name="Ament-Velasquez S.L."/>
            <person name="Kruys A."/>
            <person name="Hutchinson M.I."/>
            <person name="Powell A.J."/>
            <person name="Barry K."/>
            <person name="Miller A.N."/>
            <person name="Grigoriev I.V."/>
            <person name="Debuchy R."/>
            <person name="Gladieux P."/>
            <person name="Thoren M.H."/>
            <person name="Johannesson H."/>
        </authorList>
    </citation>
    <scope>NUCLEOTIDE SEQUENCE</scope>
    <source>
        <strain evidence="13">PSN309</strain>
    </source>
</reference>
<dbReference type="InterPro" id="IPR049551">
    <property type="entry name" value="PKS_DH_C"/>
</dbReference>
<dbReference type="Pfam" id="PF00698">
    <property type="entry name" value="Acyl_transf_1"/>
    <property type="match status" value="1"/>
</dbReference>
<dbReference type="Gene3D" id="1.10.1200.10">
    <property type="entry name" value="ACP-like"/>
    <property type="match status" value="1"/>
</dbReference>
<evidence type="ECO:0000256" key="8">
    <source>
        <dbReference type="PROSITE-ProRule" id="PRU01363"/>
    </source>
</evidence>
<dbReference type="Gene3D" id="3.40.47.10">
    <property type="match status" value="1"/>
</dbReference>
<name>A0AAN6WPD2_9PEZI</name>
<dbReference type="SUPFAM" id="SSF52151">
    <property type="entry name" value="FabD/lysophospholipase-like"/>
    <property type="match status" value="1"/>
</dbReference>
<dbReference type="Gene3D" id="3.90.180.10">
    <property type="entry name" value="Medium-chain alcohol dehydrogenases, catalytic domain"/>
    <property type="match status" value="1"/>
</dbReference>
<evidence type="ECO:0000256" key="7">
    <source>
        <dbReference type="ARBA" id="ARBA00023315"/>
    </source>
</evidence>
<keyword evidence="4" id="KW-0521">NADP</keyword>
<dbReference type="EMBL" id="MU864466">
    <property type="protein sequence ID" value="KAK4184985.1"/>
    <property type="molecule type" value="Genomic_DNA"/>
</dbReference>
<keyword evidence="5" id="KW-0560">Oxidoreductase</keyword>
<dbReference type="SMART" id="SM00825">
    <property type="entry name" value="PKS_KS"/>
    <property type="match status" value="1"/>
</dbReference>
<dbReference type="GO" id="GO:0004312">
    <property type="term" value="F:fatty acid synthase activity"/>
    <property type="evidence" value="ECO:0007669"/>
    <property type="project" value="TreeGrafter"/>
</dbReference>
<evidence type="ECO:0000259" key="12">
    <source>
        <dbReference type="PROSITE" id="PS52019"/>
    </source>
</evidence>
<dbReference type="SUPFAM" id="SSF50129">
    <property type="entry name" value="GroES-like"/>
    <property type="match status" value="1"/>
</dbReference>
<dbReference type="Gene3D" id="3.30.70.3290">
    <property type="match status" value="1"/>
</dbReference>
<feature type="domain" description="Ketosynthase family 3 (KS3)" evidence="11">
    <location>
        <begin position="62"/>
        <end position="482"/>
    </location>
</feature>